<dbReference type="Pfam" id="PF07883">
    <property type="entry name" value="Cupin_2"/>
    <property type="match status" value="1"/>
</dbReference>
<dbReference type="InterPro" id="IPR013096">
    <property type="entry name" value="Cupin_2"/>
</dbReference>
<sequence length="112" mass="12110">MTASAPYVIRQNEASVFYEGPELCREYLRNDAMWFGSSLVNPGDTGAVDPGHEGAWEVFYCVSGEGIIDDGENEYPLTAGDALAVPPSIPHRIHNRGTEPVFMVWAGGPGKP</sequence>
<accession>A0ABQ2CDS5</accession>
<name>A0ABQ2CDS5_9MICC</name>
<protein>
    <recommendedName>
        <fullName evidence="2">Cupin type-2 domain-containing protein</fullName>
    </recommendedName>
</protein>
<evidence type="ECO:0000256" key="1">
    <source>
        <dbReference type="ARBA" id="ARBA00022723"/>
    </source>
</evidence>
<evidence type="ECO:0000313" key="3">
    <source>
        <dbReference type="EMBL" id="GGI76850.1"/>
    </source>
</evidence>
<gene>
    <name evidence="3" type="ORF">GCM10007175_12390</name>
</gene>
<dbReference type="InterPro" id="IPR014710">
    <property type="entry name" value="RmlC-like_jellyroll"/>
</dbReference>
<evidence type="ECO:0000259" key="2">
    <source>
        <dbReference type="Pfam" id="PF07883"/>
    </source>
</evidence>
<organism evidence="3 4">
    <name type="scientific">Pseudarthrobacter scleromae</name>
    <dbReference type="NCBI Taxonomy" id="158897"/>
    <lineage>
        <taxon>Bacteria</taxon>
        <taxon>Bacillati</taxon>
        <taxon>Actinomycetota</taxon>
        <taxon>Actinomycetes</taxon>
        <taxon>Micrococcales</taxon>
        <taxon>Micrococcaceae</taxon>
        <taxon>Pseudarthrobacter</taxon>
    </lineage>
</organism>
<keyword evidence="1" id="KW-0479">Metal-binding</keyword>
<proteinExistence type="predicted"/>
<evidence type="ECO:0000313" key="4">
    <source>
        <dbReference type="Proteomes" id="UP000658754"/>
    </source>
</evidence>
<dbReference type="Gene3D" id="2.60.120.10">
    <property type="entry name" value="Jelly Rolls"/>
    <property type="match status" value="1"/>
</dbReference>
<dbReference type="RefSeq" id="WP_188728615.1">
    <property type="nucleotide sequence ID" value="NZ_BMKV01000002.1"/>
</dbReference>
<dbReference type="Proteomes" id="UP000658754">
    <property type="component" value="Unassembled WGS sequence"/>
</dbReference>
<dbReference type="SUPFAM" id="SSF51182">
    <property type="entry name" value="RmlC-like cupins"/>
    <property type="match status" value="1"/>
</dbReference>
<dbReference type="InterPro" id="IPR051610">
    <property type="entry name" value="GPI/OXD"/>
</dbReference>
<keyword evidence="4" id="KW-1185">Reference proteome</keyword>
<dbReference type="EMBL" id="BMKV01000002">
    <property type="protein sequence ID" value="GGI76850.1"/>
    <property type="molecule type" value="Genomic_DNA"/>
</dbReference>
<comment type="caution">
    <text evidence="3">The sequence shown here is derived from an EMBL/GenBank/DDBJ whole genome shotgun (WGS) entry which is preliminary data.</text>
</comment>
<feature type="domain" description="Cupin type-2" evidence="2">
    <location>
        <begin position="40"/>
        <end position="106"/>
    </location>
</feature>
<dbReference type="CDD" id="cd02209">
    <property type="entry name" value="cupin_XRE_C"/>
    <property type="match status" value="1"/>
</dbReference>
<dbReference type="InterPro" id="IPR011051">
    <property type="entry name" value="RmlC_Cupin_sf"/>
</dbReference>
<dbReference type="PANTHER" id="PTHR35848">
    <property type="entry name" value="OXALATE-BINDING PROTEIN"/>
    <property type="match status" value="1"/>
</dbReference>
<reference evidence="4" key="1">
    <citation type="journal article" date="2019" name="Int. J. Syst. Evol. Microbiol.">
        <title>The Global Catalogue of Microorganisms (GCM) 10K type strain sequencing project: providing services to taxonomists for standard genome sequencing and annotation.</title>
        <authorList>
            <consortium name="The Broad Institute Genomics Platform"/>
            <consortium name="The Broad Institute Genome Sequencing Center for Infectious Disease"/>
            <person name="Wu L."/>
            <person name="Ma J."/>
        </authorList>
    </citation>
    <scope>NUCLEOTIDE SEQUENCE [LARGE SCALE GENOMIC DNA]</scope>
    <source>
        <strain evidence="4">CGMCC 1.3601</strain>
    </source>
</reference>